<evidence type="ECO:0000256" key="3">
    <source>
        <dbReference type="ARBA" id="ARBA00023002"/>
    </source>
</evidence>
<organism evidence="7 8">
    <name type="scientific">Iamia majanohamensis</name>
    <dbReference type="NCBI Taxonomy" id="467976"/>
    <lineage>
        <taxon>Bacteria</taxon>
        <taxon>Bacillati</taxon>
        <taxon>Actinomycetota</taxon>
        <taxon>Acidimicrobiia</taxon>
        <taxon>Acidimicrobiales</taxon>
        <taxon>Iamiaceae</taxon>
        <taxon>Iamia</taxon>
    </lineage>
</organism>
<evidence type="ECO:0000259" key="6">
    <source>
        <dbReference type="PROSITE" id="PS51296"/>
    </source>
</evidence>
<dbReference type="SUPFAM" id="SSF50022">
    <property type="entry name" value="ISP domain"/>
    <property type="match status" value="1"/>
</dbReference>
<dbReference type="PANTHER" id="PTHR21266:SF60">
    <property type="entry name" value="3-KETOSTEROID-9-ALPHA-MONOOXYGENASE, OXYGENASE COMPONENT"/>
    <property type="match status" value="1"/>
</dbReference>
<accession>A0AAF0BWP5</accession>
<dbReference type="KEGG" id="ima:PO878_06125"/>
<keyword evidence="2" id="KW-0479">Metal-binding</keyword>
<dbReference type="PANTHER" id="PTHR21266">
    <property type="entry name" value="IRON-SULFUR DOMAIN CONTAINING PROTEIN"/>
    <property type="match status" value="1"/>
</dbReference>
<evidence type="ECO:0000313" key="7">
    <source>
        <dbReference type="EMBL" id="WCO68303.1"/>
    </source>
</evidence>
<protein>
    <submittedName>
        <fullName evidence="7">Non-heme iron oxygenase ferredoxin subunit</fullName>
    </submittedName>
</protein>
<name>A0AAF0BWP5_9ACTN</name>
<dbReference type="Proteomes" id="UP001216390">
    <property type="component" value="Chromosome"/>
</dbReference>
<dbReference type="GO" id="GO:0051537">
    <property type="term" value="F:2 iron, 2 sulfur cluster binding"/>
    <property type="evidence" value="ECO:0007669"/>
    <property type="project" value="UniProtKB-KW"/>
</dbReference>
<dbReference type="CDD" id="cd03528">
    <property type="entry name" value="Rieske_RO_ferredoxin"/>
    <property type="match status" value="1"/>
</dbReference>
<dbReference type="GO" id="GO:0004497">
    <property type="term" value="F:monooxygenase activity"/>
    <property type="evidence" value="ECO:0007669"/>
    <property type="project" value="UniProtKB-ARBA"/>
</dbReference>
<dbReference type="InterPro" id="IPR019251">
    <property type="entry name" value="DUF2231_TM"/>
</dbReference>
<feature type="domain" description="Rieske" evidence="6">
    <location>
        <begin position="183"/>
        <end position="278"/>
    </location>
</feature>
<dbReference type="InterPro" id="IPR036922">
    <property type="entry name" value="Rieske_2Fe-2S_sf"/>
</dbReference>
<evidence type="ECO:0000256" key="1">
    <source>
        <dbReference type="ARBA" id="ARBA00022714"/>
    </source>
</evidence>
<keyword evidence="1" id="KW-0001">2Fe-2S</keyword>
<dbReference type="GO" id="GO:0046872">
    <property type="term" value="F:metal ion binding"/>
    <property type="evidence" value="ECO:0007669"/>
    <property type="project" value="UniProtKB-KW"/>
</dbReference>
<evidence type="ECO:0000256" key="2">
    <source>
        <dbReference type="ARBA" id="ARBA00022723"/>
    </source>
</evidence>
<dbReference type="GO" id="GO:0016705">
    <property type="term" value="F:oxidoreductase activity, acting on paired donors, with incorporation or reduction of molecular oxygen"/>
    <property type="evidence" value="ECO:0007669"/>
    <property type="project" value="UniProtKB-ARBA"/>
</dbReference>
<evidence type="ECO:0000256" key="5">
    <source>
        <dbReference type="ARBA" id="ARBA00023014"/>
    </source>
</evidence>
<dbReference type="EMBL" id="CP116942">
    <property type="protein sequence ID" value="WCO68303.1"/>
    <property type="molecule type" value="Genomic_DNA"/>
</dbReference>
<dbReference type="AlphaFoldDB" id="A0AAF0BWP5"/>
<keyword evidence="5" id="KW-0411">Iron-sulfur</keyword>
<dbReference type="RefSeq" id="WP_272737820.1">
    <property type="nucleotide sequence ID" value="NZ_CP116942.1"/>
</dbReference>
<gene>
    <name evidence="7" type="ORF">PO878_06125</name>
</gene>
<evidence type="ECO:0000313" key="8">
    <source>
        <dbReference type="Proteomes" id="UP001216390"/>
    </source>
</evidence>
<dbReference type="InterPro" id="IPR017941">
    <property type="entry name" value="Rieske_2Fe-2S"/>
</dbReference>
<dbReference type="Gene3D" id="2.102.10.10">
    <property type="entry name" value="Rieske [2Fe-2S] iron-sulphur domain"/>
    <property type="match status" value="1"/>
</dbReference>
<proteinExistence type="predicted"/>
<keyword evidence="4" id="KW-0408">Iron</keyword>
<sequence length="297" mass="30379">MPADRLVRALEHATALDRPADAVAGAVGSWLGPGRVKDLLSGTWFGHAVHPALVAVPIGAWITASWLDAFGGPDSRPAARTAVGFGTLAAVPAVLTGGSDWAEVDGAERRVGFVHALANSAAVGLYAGSWQARRRGRHAVGVGLALAGAGLAGAGGWLGGHLTYAAGVGVDTTAFLSGPSEWTEVAAESDLGEDEPTAVQVGEVPLVLVRRGGVVHAVNDRCTHRGAPLHEGPVVGDCLECPWHGSRFGLAGGEVRRGPATRPQPVFEVAVDGGRVLVRRTDEQRALRLNPVASGGA</sequence>
<keyword evidence="8" id="KW-1185">Reference proteome</keyword>
<dbReference type="PROSITE" id="PS51296">
    <property type="entry name" value="RIESKE"/>
    <property type="match status" value="1"/>
</dbReference>
<dbReference type="Pfam" id="PF00355">
    <property type="entry name" value="Rieske"/>
    <property type="match status" value="1"/>
</dbReference>
<keyword evidence="3" id="KW-0560">Oxidoreductase</keyword>
<evidence type="ECO:0000256" key="4">
    <source>
        <dbReference type="ARBA" id="ARBA00023004"/>
    </source>
</evidence>
<reference evidence="7" key="1">
    <citation type="submission" date="2023-01" db="EMBL/GenBank/DDBJ databases">
        <title>The diversity of Class Acidimicrobiia in South China Sea sediment environments and the proposal of Iamia marina sp. nov., a novel species of the genus Iamia.</title>
        <authorList>
            <person name="He Y."/>
            <person name="Tian X."/>
        </authorList>
    </citation>
    <scope>NUCLEOTIDE SEQUENCE</scope>
    <source>
        <strain evidence="7">DSM 19957</strain>
    </source>
</reference>
<dbReference type="InterPro" id="IPR050584">
    <property type="entry name" value="Cholesterol_7-desaturase"/>
</dbReference>
<dbReference type="Pfam" id="PF09990">
    <property type="entry name" value="DUF2231"/>
    <property type="match status" value="1"/>
</dbReference>